<keyword evidence="2" id="KW-0808">Transferase</keyword>
<name>A0A8I1KF86_ENTAS</name>
<dbReference type="AlphaFoldDB" id="A0A8I1KF86"/>
<dbReference type="InterPro" id="IPR000182">
    <property type="entry name" value="GNAT_dom"/>
</dbReference>
<dbReference type="Gene3D" id="3.40.630.30">
    <property type="match status" value="1"/>
</dbReference>
<dbReference type="GO" id="GO:0016747">
    <property type="term" value="F:acyltransferase activity, transferring groups other than amino-acyl groups"/>
    <property type="evidence" value="ECO:0007669"/>
    <property type="project" value="InterPro"/>
</dbReference>
<evidence type="ECO:0000313" key="3">
    <source>
        <dbReference type="Proteomes" id="UP000641429"/>
    </source>
</evidence>
<dbReference type="PROSITE" id="PS51186">
    <property type="entry name" value="GNAT"/>
    <property type="match status" value="1"/>
</dbReference>
<dbReference type="CDD" id="cd04301">
    <property type="entry name" value="NAT_SF"/>
    <property type="match status" value="1"/>
</dbReference>
<evidence type="ECO:0000313" key="2">
    <source>
        <dbReference type="EMBL" id="MBJ6599008.1"/>
    </source>
</evidence>
<dbReference type="Proteomes" id="UP000641429">
    <property type="component" value="Unassembled WGS sequence"/>
</dbReference>
<comment type="caution">
    <text evidence="2">The sequence shown here is derived from an EMBL/GenBank/DDBJ whole genome shotgun (WGS) entry which is preliminary data.</text>
</comment>
<proteinExistence type="predicted"/>
<accession>A0A8I1KF86</accession>
<sequence length="203" mass="23415">MDITIKEVQKKDHRRARQFAISGMHLSWYTSSRLHLLLYIQHYWNYELLHATHLMGAYSGDKLSGVLIAKMNDHPAICSSVLRKIFVATLEWIIRKLYGHSGEELDNLNMKMLQENSHCSQFDGEITFFAVAPETKGAGIGSLLLKELEAREKGKKIYLFTDTGSTFQFYQKRGFQEAGKKRVHLKIGPRTLEVTSYLFCKRL</sequence>
<dbReference type="RefSeq" id="WP_152043872.1">
    <property type="nucleotide sequence ID" value="NZ_CP129497.1"/>
</dbReference>
<dbReference type="EMBL" id="JAELXN010000206">
    <property type="protein sequence ID" value="MBJ6599008.1"/>
    <property type="molecule type" value="Genomic_DNA"/>
</dbReference>
<reference evidence="2" key="1">
    <citation type="submission" date="2020-12" db="EMBL/GenBank/DDBJ databases">
        <title>Molecular epidemiology of VIM- metallo-b-lactamase-producing Enterobacter cloacae complex isolated in France between 2015 and 2018.</title>
        <authorList>
            <person name="Emeraud C."/>
            <person name="Petit C."/>
            <person name="Bonnin R."/>
            <person name="Naas T."/>
            <person name="Dortet L."/>
        </authorList>
    </citation>
    <scope>NUCLEOTIDE SEQUENCE</scope>
    <source>
        <strain evidence="2">170C2</strain>
    </source>
</reference>
<dbReference type="Pfam" id="PF13508">
    <property type="entry name" value="Acetyltransf_7"/>
    <property type="match status" value="1"/>
</dbReference>
<protein>
    <submittedName>
        <fullName evidence="2">GNAT family N-acetyltransferase</fullName>
    </submittedName>
</protein>
<dbReference type="SUPFAM" id="SSF55729">
    <property type="entry name" value="Acyl-CoA N-acyltransferases (Nat)"/>
    <property type="match status" value="1"/>
</dbReference>
<gene>
    <name evidence="2" type="ORF">JGT27_25425</name>
</gene>
<evidence type="ECO:0000259" key="1">
    <source>
        <dbReference type="PROSITE" id="PS51186"/>
    </source>
</evidence>
<organism evidence="2 3">
    <name type="scientific">Enterobacter asburiae</name>
    <dbReference type="NCBI Taxonomy" id="61645"/>
    <lineage>
        <taxon>Bacteria</taxon>
        <taxon>Pseudomonadati</taxon>
        <taxon>Pseudomonadota</taxon>
        <taxon>Gammaproteobacteria</taxon>
        <taxon>Enterobacterales</taxon>
        <taxon>Enterobacteriaceae</taxon>
        <taxon>Enterobacter</taxon>
        <taxon>Enterobacter cloacae complex</taxon>
    </lineage>
</organism>
<feature type="domain" description="N-acetyltransferase" evidence="1">
    <location>
        <begin position="3"/>
        <end position="203"/>
    </location>
</feature>
<dbReference type="InterPro" id="IPR016181">
    <property type="entry name" value="Acyl_CoA_acyltransferase"/>
</dbReference>